<name>A0A2D3VEW8_9PEZI</name>
<evidence type="ECO:0000259" key="10">
    <source>
        <dbReference type="Pfam" id="PF00117"/>
    </source>
</evidence>
<dbReference type="STRING" id="112498.A0A2D3VEW8"/>
<dbReference type="Pfam" id="PF00117">
    <property type="entry name" value="GATase"/>
    <property type="match status" value="1"/>
</dbReference>
<dbReference type="EMBL" id="FJUY01000017">
    <property type="protein sequence ID" value="CZT23642.1"/>
    <property type="molecule type" value="Genomic_DNA"/>
</dbReference>
<proteinExistence type="inferred from homology"/>
<dbReference type="InterPro" id="IPR029062">
    <property type="entry name" value="Class_I_gatase-like"/>
</dbReference>
<gene>
    <name evidence="13" type="ORF">RCC_09356</name>
</gene>
<feature type="domain" description="Anthranilate synthase component I N-terminal" evidence="12">
    <location>
        <begin position="289"/>
        <end position="426"/>
    </location>
</feature>
<reference evidence="13 14" key="1">
    <citation type="submission" date="2016-03" db="EMBL/GenBank/DDBJ databases">
        <authorList>
            <person name="Ploux O."/>
        </authorList>
    </citation>
    <scope>NUCLEOTIDE SEQUENCE [LARGE SCALE GENOMIC DNA]</scope>
    <source>
        <strain evidence="13 14">URUG2</strain>
    </source>
</reference>
<sequence>MPRHSILFVDAYDSFSNSIIALLEAELPVSVESIKIDDPRFVLNDDAFFNFLDGFDAVVAGPGPGHPANPEDIGLINKLWTLPDQHLLPVLGICLGFQSLCLAFGGSVERLKQPRHGIMAILTHSGKDIFVGTGKLVATQYHSLHVRLQSVVGPGWDFWQPSDQCESLVPLAWDLMNVSNGPTLMAVRHAQKPFWGVQYHPESICTNKEGQKAIGKWWKHASAWKSQPSRGNRASLLHVDGLQQSEIRMLSSSTNKVEEPIRQVHWLEFKAYTSPDVAFVAEVLRDDSCSEPLVLESGTRHGKAVNPETGRFSIIGLPDASSTHIRYSTASGVLDVTSKGKTVLEKHVTAEQALSYADEFVLNNKASGGLDTLPFWGGLVGFISYEAGLETIKVAPSGATPEHSDISFIFAERSVIIDNKEAKIYVQSLRDHDEGWLHLIAERLQQSLANHDEAEKTSIDGKICAQVVSEPQKNEYCRKVLECQAHLRAGESYELCLTDQSLLKTAVDGWSMYRRLRSRNPAPFSAYLRLQSRQGPGLTVVGSSPERFLSWSRDGKCQFRPIKGTVKKSPGVTRAKAEEVLGSAKERAENLMIVDLIRHDLSGVKGVANVSVPKLMSIEEYETVFQLVSVIEGDLEPAASGVAVLAASLPPGSMTGAPKKRSCELLKDLEGGKPRGLYSGVIGFLDVGGGGDFSVVIRTAFKWDDEGDVWRVGAGGAITALSDAEAEWEEMMTKRESVFNSLL</sequence>
<dbReference type="GO" id="GO:0046820">
    <property type="term" value="F:4-amino-4-deoxychorismate synthase activity"/>
    <property type="evidence" value="ECO:0007669"/>
    <property type="project" value="UniProtKB-EC"/>
</dbReference>
<dbReference type="InterPro" id="IPR006805">
    <property type="entry name" value="Anth_synth_I_N"/>
</dbReference>
<dbReference type="SUPFAM" id="SSF52317">
    <property type="entry name" value="Class I glutamine amidotransferase-like"/>
    <property type="match status" value="1"/>
</dbReference>
<evidence type="ECO:0000259" key="12">
    <source>
        <dbReference type="Pfam" id="PF04715"/>
    </source>
</evidence>
<dbReference type="PANTHER" id="PTHR11236:SF18">
    <property type="entry name" value="AMINODEOXYCHORISMATE SYNTHASE"/>
    <property type="match status" value="1"/>
</dbReference>
<evidence type="ECO:0000313" key="13">
    <source>
        <dbReference type="EMBL" id="CZT23642.1"/>
    </source>
</evidence>
<evidence type="ECO:0000259" key="11">
    <source>
        <dbReference type="Pfam" id="PF00425"/>
    </source>
</evidence>
<dbReference type="AlphaFoldDB" id="A0A2D3VEW8"/>
<keyword evidence="14" id="KW-1185">Reference proteome</keyword>
<dbReference type="GeneID" id="35604427"/>
<protein>
    <recommendedName>
        <fullName evidence="4">aminodeoxychorismate synthase</fullName>
        <ecNumber evidence="4">2.6.1.85</ecNumber>
    </recommendedName>
    <alternativeName>
        <fullName evidence="8">Para-aminobenzoate synthase</fullName>
    </alternativeName>
    <alternativeName>
        <fullName evidence="9">p-aminobenzoic acid synthase</fullName>
    </alternativeName>
</protein>
<evidence type="ECO:0000256" key="2">
    <source>
        <dbReference type="ARBA" id="ARBA00005009"/>
    </source>
</evidence>
<dbReference type="EC" id="2.6.1.85" evidence="4"/>
<organism evidence="13 14">
    <name type="scientific">Ramularia collo-cygni</name>
    <dbReference type="NCBI Taxonomy" id="112498"/>
    <lineage>
        <taxon>Eukaryota</taxon>
        <taxon>Fungi</taxon>
        <taxon>Dikarya</taxon>
        <taxon>Ascomycota</taxon>
        <taxon>Pezizomycotina</taxon>
        <taxon>Dothideomycetes</taxon>
        <taxon>Dothideomycetidae</taxon>
        <taxon>Mycosphaerellales</taxon>
        <taxon>Mycosphaerellaceae</taxon>
        <taxon>Ramularia</taxon>
    </lineage>
</organism>
<dbReference type="OrthoDB" id="64220at2759"/>
<feature type="domain" description="Chorismate-utilising enzyme C-terminal" evidence="11">
    <location>
        <begin position="473"/>
        <end position="734"/>
    </location>
</feature>
<dbReference type="GO" id="GO:0046654">
    <property type="term" value="P:tetrahydrofolate biosynthetic process"/>
    <property type="evidence" value="ECO:0007669"/>
    <property type="project" value="UniProtKB-UniPathway"/>
</dbReference>
<accession>A0A2D3VEW8</accession>
<evidence type="ECO:0000256" key="4">
    <source>
        <dbReference type="ARBA" id="ARBA00013139"/>
    </source>
</evidence>
<evidence type="ECO:0000256" key="7">
    <source>
        <dbReference type="ARBA" id="ARBA00022962"/>
    </source>
</evidence>
<evidence type="ECO:0000256" key="1">
    <source>
        <dbReference type="ARBA" id="ARBA00001000"/>
    </source>
</evidence>
<dbReference type="InterPro" id="IPR017926">
    <property type="entry name" value="GATASE"/>
</dbReference>
<keyword evidence="7" id="KW-0315">Glutamine amidotransferase</keyword>
<dbReference type="PANTHER" id="PTHR11236">
    <property type="entry name" value="AMINOBENZOATE/ANTHRANILATE SYNTHASE"/>
    <property type="match status" value="1"/>
</dbReference>
<evidence type="ECO:0000256" key="6">
    <source>
        <dbReference type="ARBA" id="ARBA00022909"/>
    </source>
</evidence>
<evidence type="ECO:0000256" key="3">
    <source>
        <dbReference type="ARBA" id="ARBA00005970"/>
    </source>
</evidence>
<dbReference type="PRINTS" id="PR00096">
    <property type="entry name" value="GATASE"/>
</dbReference>
<dbReference type="GO" id="GO:0008153">
    <property type="term" value="P:4-aminobenzoate biosynthetic process"/>
    <property type="evidence" value="ECO:0007669"/>
    <property type="project" value="TreeGrafter"/>
</dbReference>
<comment type="pathway">
    <text evidence="2">Cofactor biosynthesis; tetrahydrofolate biosynthesis; 4-aminobenzoate from chorismate: step 1/2.</text>
</comment>
<dbReference type="Gene3D" id="3.40.50.880">
    <property type="match status" value="1"/>
</dbReference>
<dbReference type="Proteomes" id="UP000225277">
    <property type="component" value="Unassembled WGS sequence"/>
</dbReference>
<keyword evidence="5" id="KW-0808">Transferase</keyword>
<dbReference type="InterPro" id="IPR010117">
    <property type="entry name" value="PabB_fungal"/>
</dbReference>
<dbReference type="UniPathway" id="UPA00077">
    <property type="reaction ID" value="UER00149"/>
</dbReference>
<dbReference type="PROSITE" id="PS51273">
    <property type="entry name" value="GATASE_TYPE_1"/>
    <property type="match status" value="1"/>
</dbReference>
<evidence type="ECO:0000256" key="8">
    <source>
        <dbReference type="ARBA" id="ARBA00031329"/>
    </source>
</evidence>
<dbReference type="NCBIfam" id="TIGR01823">
    <property type="entry name" value="PabB-fungal"/>
    <property type="match status" value="1"/>
</dbReference>
<dbReference type="InterPro" id="IPR015890">
    <property type="entry name" value="Chorismate_C"/>
</dbReference>
<evidence type="ECO:0000313" key="14">
    <source>
        <dbReference type="Proteomes" id="UP000225277"/>
    </source>
</evidence>
<dbReference type="InterPro" id="IPR005801">
    <property type="entry name" value="ADC_synthase"/>
</dbReference>
<dbReference type="PRINTS" id="PR00097">
    <property type="entry name" value="ANTSNTHASEII"/>
</dbReference>
<dbReference type="GO" id="GO:0046656">
    <property type="term" value="P:folic acid biosynthetic process"/>
    <property type="evidence" value="ECO:0007669"/>
    <property type="project" value="UniProtKB-KW"/>
</dbReference>
<keyword evidence="6" id="KW-0289">Folate biosynthesis</keyword>
<dbReference type="Pfam" id="PF00425">
    <property type="entry name" value="Chorismate_bind"/>
    <property type="match status" value="1"/>
</dbReference>
<evidence type="ECO:0000256" key="5">
    <source>
        <dbReference type="ARBA" id="ARBA00022679"/>
    </source>
</evidence>
<dbReference type="PRINTS" id="PR00099">
    <property type="entry name" value="CPSGATASE"/>
</dbReference>
<feature type="domain" description="Glutamine amidotransferase" evidence="10">
    <location>
        <begin position="8"/>
        <end position="209"/>
    </location>
</feature>
<dbReference type="Gene3D" id="3.60.120.10">
    <property type="entry name" value="Anthranilate synthase"/>
    <property type="match status" value="1"/>
</dbReference>
<dbReference type="GO" id="GO:0005737">
    <property type="term" value="C:cytoplasm"/>
    <property type="evidence" value="ECO:0007669"/>
    <property type="project" value="TreeGrafter"/>
</dbReference>
<comment type="catalytic activity">
    <reaction evidence="1">
        <text>chorismate + L-glutamine = 4-amino-4-deoxychorismate + L-glutamate</text>
        <dbReference type="Rhea" id="RHEA:11672"/>
        <dbReference type="ChEBI" id="CHEBI:29748"/>
        <dbReference type="ChEBI" id="CHEBI:29985"/>
        <dbReference type="ChEBI" id="CHEBI:58359"/>
        <dbReference type="ChEBI" id="CHEBI:58406"/>
        <dbReference type="EC" id="2.6.1.85"/>
    </reaction>
</comment>
<dbReference type="Pfam" id="PF04715">
    <property type="entry name" value="Anth_synt_I_N"/>
    <property type="match status" value="1"/>
</dbReference>
<dbReference type="CDD" id="cd01743">
    <property type="entry name" value="GATase1_Anthranilate_Synthase"/>
    <property type="match status" value="1"/>
</dbReference>
<comment type="similarity">
    <text evidence="3">In the C-terminal section; belongs to the anthranilate synthase component I family.</text>
</comment>
<dbReference type="InterPro" id="IPR019999">
    <property type="entry name" value="Anth_synth_I-like"/>
</dbReference>
<dbReference type="GO" id="GO:0000162">
    <property type="term" value="P:L-tryptophan biosynthetic process"/>
    <property type="evidence" value="ECO:0007669"/>
    <property type="project" value="TreeGrafter"/>
</dbReference>
<evidence type="ECO:0000256" key="9">
    <source>
        <dbReference type="ARBA" id="ARBA00031904"/>
    </source>
</evidence>
<dbReference type="SUPFAM" id="SSF56322">
    <property type="entry name" value="ADC synthase"/>
    <property type="match status" value="1"/>
</dbReference>
<dbReference type="InterPro" id="IPR006221">
    <property type="entry name" value="TrpG/PapA_dom"/>
</dbReference>
<dbReference type="RefSeq" id="XP_023630366.1">
    <property type="nucleotide sequence ID" value="XM_023774598.1"/>
</dbReference>